<sequence>MPVAATNRTSNKTNQYFTPNEIKIIPFLLPAVNIHNSVLNHDELYVIFPVPGQKFFGRKVFCQPLSQKQTVPLFIDAGSLRLF</sequence>
<reference evidence="1 2" key="1">
    <citation type="journal article" date="2015" name="Int. J. Syst. Evol. Microbiol.">
        <title>Mariniphaga sediminis sp. nov., isolated from coastal sediment.</title>
        <authorList>
            <person name="Wang F.Q."/>
            <person name="Shen Q.Y."/>
            <person name="Chen G.J."/>
            <person name="Du Z.J."/>
        </authorList>
    </citation>
    <scope>NUCLEOTIDE SEQUENCE [LARGE SCALE GENOMIC DNA]</scope>
    <source>
        <strain evidence="1 2">SY21</strain>
    </source>
</reference>
<evidence type="ECO:0000313" key="2">
    <source>
        <dbReference type="Proteomes" id="UP000266441"/>
    </source>
</evidence>
<comment type="caution">
    <text evidence="1">The sequence shown here is derived from an EMBL/GenBank/DDBJ whole genome shotgun (WGS) entry which is preliminary data.</text>
</comment>
<dbReference type="Proteomes" id="UP000266441">
    <property type="component" value="Unassembled WGS sequence"/>
</dbReference>
<gene>
    <name evidence="1" type="ORF">D1164_20720</name>
</gene>
<keyword evidence="2" id="KW-1185">Reference proteome</keyword>
<evidence type="ECO:0000313" key="1">
    <source>
        <dbReference type="EMBL" id="RIH63278.1"/>
    </source>
</evidence>
<proteinExistence type="predicted"/>
<protein>
    <submittedName>
        <fullName evidence="1">Uncharacterized protein</fullName>
    </submittedName>
</protein>
<organism evidence="1 2">
    <name type="scientific">Mariniphaga sediminis</name>
    <dbReference type="NCBI Taxonomy" id="1628158"/>
    <lineage>
        <taxon>Bacteria</taxon>
        <taxon>Pseudomonadati</taxon>
        <taxon>Bacteroidota</taxon>
        <taxon>Bacteroidia</taxon>
        <taxon>Marinilabiliales</taxon>
        <taxon>Prolixibacteraceae</taxon>
        <taxon>Mariniphaga</taxon>
    </lineage>
</organism>
<name>A0A399CWC6_9BACT</name>
<accession>A0A399CWC6</accession>
<dbReference type="AlphaFoldDB" id="A0A399CWC6"/>
<dbReference type="EMBL" id="QWET01000023">
    <property type="protein sequence ID" value="RIH63278.1"/>
    <property type="molecule type" value="Genomic_DNA"/>
</dbReference>